<evidence type="ECO:0000313" key="3">
    <source>
        <dbReference type="Proteomes" id="UP001501469"/>
    </source>
</evidence>
<dbReference type="EMBL" id="BAABDK010000011">
    <property type="protein sequence ID" value="GAA4031138.1"/>
    <property type="molecule type" value="Genomic_DNA"/>
</dbReference>
<accession>A0ABP7TU96</accession>
<evidence type="ECO:0000256" key="1">
    <source>
        <dbReference type="SAM" id="Phobius"/>
    </source>
</evidence>
<feature type="transmembrane region" description="Helical" evidence="1">
    <location>
        <begin position="93"/>
        <end position="114"/>
    </location>
</feature>
<evidence type="ECO:0008006" key="4">
    <source>
        <dbReference type="Google" id="ProtNLM"/>
    </source>
</evidence>
<feature type="transmembrane region" description="Helical" evidence="1">
    <location>
        <begin position="63"/>
        <end position="81"/>
    </location>
</feature>
<evidence type="ECO:0000313" key="2">
    <source>
        <dbReference type="EMBL" id="GAA4031138.1"/>
    </source>
</evidence>
<organism evidence="2 3">
    <name type="scientific">Hymenobacter glaciei</name>
    <dbReference type="NCBI Taxonomy" id="877209"/>
    <lineage>
        <taxon>Bacteria</taxon>
        <taxon>Pseudomonadati</taxon>
        <taxon>Bacteroidota</taxon>
        <taxon>Cytophagia</taxon>
        <taxon>Cytophagales</taxon>
        <taxon>Hymenobacteraceae</taxon>
        <taxon>Hymenobacter</taxon>
    </lineage>
</organism>
<sequence length="155" mass="17758">MPIDATGEVWLLSLVFALALQSPNFSRVRPWVVAVFVIYAALSSGLTITFSREAARFPPALQVFEALLILGMSMLYFRKLLNELRVRVLTHDPMFWVSAGLVIYSLSKLLIALFSNFILEHYSQNLSLLVWTINGMLTLVLYFCYLRALWLRPQK</sequence>
<keyword evidence="1" id="KW-1133">Transmembrane helix</keyword>
<comment type="caution">
    <text evidence="2">The sequence shown here is derived from an EMBL/GenBank/DDBJ whole genome shotgun (WGS) entry which is preliminary data.</text>
</comment>
<keyword evidence="3" id="KW-1185">Reference proteome</keyword>
<gene>
    <name evidence="2" type="ORF">GCM10022409_14220</name>
</gene>
<name>A0ABP7TU96_9BACT</name>
<protein>
    <recommendedName>
        <fullName evidence="4">Intracellular septation protein A</fullName>
    </recommendedName>
</protein>
<keyword evidence="1" id="KW-0472">Membrane</keyword>
<dbReference type="Proteomes" id="UP001501469">
    <property type="component" value="Unassembled WGS sequence"/>
</dbReference>
<feature type="transmembrane region" description="Helical" evidence="1">
    <location>
        <begin position="31"/>
        <end position="51"/>
    </location>
</feature>
<proteinExistence type="predicted"/>
<keyword evidence="1" id="KW-0812">Transmembrane</keyword>
<feature type="transmembrane region" description="Helical" evidence="1">
    <location>
        <begin position="126"/>
        <end position="150"/>
    </location>
</feature>
<reference evidence="3" key="1">
    <citation type="journal article" date="2019" name="Int. J. Syst. Evol. Microbiol.">
        <title>The Global Catalogue of Microorganisms (GCM) 10K type strain sequencing project: providing services to taxonomists for standard genome sequencing and annotation.</title>
        <authorList>
            <consortium name="The Broad Institute Genomics Platform"/>
            <consortium name="The Broad Institute Genome Sequencing Center for Infectious Disease"/>
            <person name="Wu L."/>
            <person name="Ma J."/>
        </authorList>
    </citation>
    <scope>NUCLEOTIDE SEQUENCE [LARGE SCALE GENOMIC DNA]</scope>
    <source>
        <strain evidence="3">JCM 17225</strain>
    </source>
</reference>